<gene>
    <name evidence="1" type="ORF">METZ01_LOCUS317366</name>
</gene>
<protein>
    <submittedName>
        <fullName evidence="1">Uncharacterized protein</fullName>
    </submittedName>
</protein>
<evidence type="ECO:0000313" key="1">
    <source>
        <dbReference type="EMBL" id="SVC64512.1"/>
    </source>
</evidence>
<sequence>MLIEGIQQHFESHGFNTARMIAGSKSAYKGSKSKDLVIFNANVFMKDVGKVWYGDLNLTEDYVILKSIAESLDTTLYVLWEMDGRFGEEKKPIDELIKKSAWNTDEVKPTKDWYLSVKMKESK</sequence>
<accession>A0A382NXS5</accession>
<proteinExistence type="predicted"/>
<dbReference type="EMBL" id="UINC01102694">
    <property type="protein sequence ID" value="SVC64512.1"/>
    <property type="molecule type" value="Genomic_DNA"/>
</dbReference>
<reference evidence="1" key="1">
    <citation type="submission" date="2018-05" db="EMBL/GenBank/DDBJ databases">
        <authorList>
            <person name="Lanie J.A."/>
            <person name="Ng W.-L."/>
            <person name="Kazmierczak K.M."/>
            <person name="Andrzejewski T.M."/>
            <person name="Davidsen T.M."/>
            <person name="Wayne K.J."/>
            <person name="Tettelin H."/>
            <person name="Glass J.I."/>
            <person name="Rusch D."/>
            <person name="Podicherti R."/>
            <person name="Tsui H.-C.T."/>
            <person name="Winkler M.E."/>
        </authorList>
    </citation>
    <scope>NUCLEOTIDE SEQUENCE</scope>
</reference>
<name>A0A382NXS5_9ZZZZ</name>
<dbReference type="AlphaFoldDB" id="A0A382NXS5"/>
<organism evidence="1">
    <name type="scientific">marine metagenome</name>
    <dbReference type="NCBI Taxonomy" id="408172"/>
    <lineage>
        <taxon>unclassified sequences</taxon>
        <taxon>metagenomes</taxon>
        <taxon>ecological metagenomes</taxon>
    </lineage>
</organism>